<gene>
    <name evidence="2" type="ORF">F3087_43185</name>
</gene>
<keyword evidence="1" id="KW-0472">Membrane</keyword>
<sequence length="197" mass="21027">MSQGFPPPTETGDGATGLELAVPVRRKPWQARWMVKLAVLVVGVVVCLVVGVVVNMKSAPGEAKITAGSCAKVWGTTSAAELAQAACTDPEANYRVALRVDNDVDACPSADYAYYKMAGPDGYRLCLTLNAAEGDCFEDLPGFVSRKTPCAPRSYRVSKIVPGATDRLLCGRDTRAQWGLVYSTPEPATICLREVGR</sequence>
<keyword evidence="3" id="KW-1185">Reference proteome</keyword>
<dbReference type="EMBL" id="VXLC01000040">
    <property type="protein sequence ID" value="KAA8879830.1"/>
    <property type="molecule type" value="Genomic_DNA"/>
</dbReference>
<evidence type="ECO:0000313" key="3">
    <source>
        <dbReference type="Proteomes" id="UP000323876"/>
    </source>
</evidence>
<dbReference type="Proteomes" id="UP000323876">
    <property type="component" value="Unassembled WGS sequence"/>
</dbReference>
<evidence type="ECO:0000256" key="1">
    <source>
        <dbReference type="SAM" id="Phobius"/>
    </source>
</evidence>
<dbReference type="AlphaFoldDB" id="A0A5N0DU27"/>
<protein>
    <submittedName>
        <fullName evidence="2">Uncharacterized protein</fullName>
    </submittedName>
</protein>
<comment type="caution">
    <text evidence="2">The sequence shown here is derived from an EMBL/GenBank/DDBJ whole genome shotgun (WGS) entry which is preliminary data.</text>
</comment>
<accession>A0A5N0DU27</accession>
<feature type="transmembrane region" description="Helical" evidence="1">
    <location>
        <begin position="33"/>
        <end position="54"/>
    </location>
</feature>
<keyword evidence="1" id="KW-1133">Transmembrane helix</keyword>
<name>A0A5N0DU27_9NOCA</name>
<keyword evidence="1" id="KW-0812">Transmembrane</keyword>
<dbReference type="RefSeq" id="WP_150407993.1">
    <property type="nucleotide sequence ID" value="NZ_VXLC01000040.1"/>
</dbReference>
<evidence type="ECO:0000313" key="2">
    <source>
        <dbReference type="EMBL" id="KAA8879830.1"/>
    </source>
</evidence>
<reference evidence="2 3" key="1">
    <citation type="submission" date="2019-09" db="EMBL/GenBank/DDBJ databases">
        <authorList>
            <person name="Wang X."/>
        </authorList>
    </citation>
    <scope>NUCLEOTIDE SEQUENCE [LARGE SCALE GENOMIC DNA]</scope>
    <source>
        <strain evidence="2 3">CICC 11023</strain>
    </source>
</reference>
<proteinExistence type="predicted"/>
<organism evidence="2 3">
    <name type="scientific">Nocardia colli</name>
    <dbReference type="NCBI Taxonomy" id="2545717"/>
    <lineage>
        <taxon>Bacteria</taxon>
        <taxon>Bacillati</taxon>
        <taxon>Actinomycetota</taxon>
        <taxon>Actinomycetes</taxon>
        <taxon>Mycobacteriales</taxon>
        <taxon>Nocardiaceae</taxon>
        <taxon>Nocardia</taxon>
    </lineage>
</organism>
<dbReference type="OrthoDB" id="4749283at2"/>